<dbReference type="InterPro" id="IPR007235">
    <property type="entry name" value="Glyco_trans_28_C"/>
</dbReference>
<organism evidence="2 3">
    <name type="scientific">Nocardioides zeae</name>
    <dbReference type="NCBI Taxonomy" id="1457234"/>
    <lineage>
        <taxon>Bacteria</taxon>
        <taxon>Bacillati</taxon>
        <taxon>Actinomycetota</taxon>
        <taxon>Actinomycetes</taxon>
        <taxon>Propionibacteriales</taxon>
        <taxon>Nocardioidaceae</taxon>
        <taxon>Nocardioides</taxon>
    </lineage>
</organism>
<comment type="caution">
    <text evidence="2">The sequence shown here is derived from an EMBL/GenBank/DDBJ whole genome shotgun (WGS) entry which is preliminary data.</text>
</comment>
<reference evidence="2 3" key="1">
    <citation type="journal article" date="2014" name="Int. J. Syst. Evol. Microbiol.">
        <title>Nocardioides zeae sp. nov., isolated from the stem of Zea mays.</title>
        <authorList>
            <person name="Glaeser S.P."/>
            <person name="McInroy J.A."/>
            <person name="Busse H.J."/>
            <person name="Kampfer P."/>
        </authorList>
    </citation>
    <scope>NUCLEOTIDE SEQUENCE [LARGE SCALE GENOMIC DNA]</scope>
    <source>
        <strain evidence="2 3">JCM 30728</strain>
    </source>
</reference>
<dbReference type="PANTHER" id="PTHR21015">
    <property type="entry name" value="UDP-N-ACETYLGLUCOSAMINE--N-ACETYLMURAMYL-(PENTAPEPTIDE) PYROPHOSPHORYL-UNDECAPRENOL N-ACETYLGLUCOSAMINE TRANSFERASE 1"/>
    <property type="match status" value="1"/>
</dbReference>
<accession>A0A6P0HH17</accession>
<dbReference type="PANTHER" id="PTHR21015:SF28">
    <property type="entry name" value="SLL1722 PROTEIN"/>
    <property type="match status" value="1"/>
</dbReference>
<dbReference type="Gene3D" id="3.40.50.2000">
    <property type="entry name" value="Glycogen Phosphorylase B"/>
    <property type="match status" value="1"/>
</dbReference>
<evidence type="ECO:0000313" key="2">
    <source>
        <dbReference type="EMBL" id="NEN77928.1"/>
    </source>
</evidence>
<sequence length="405" mass="42479">MPRSPRRRVALYSHDTQGLGHVRRNIEIAAALVAARPGTDVLLLTGTPAAAALPLPPGAEVVVLPGVAKNGPGAYAAASLGLRLGEVLDLRGRMIESALAAFSPDLVVVDKVARGLGGELDAALRTLRSTVGPRGLPTRVVLGLRDVLDDPATARAEWEAEDTTAAVRASYDAVWVYGDPRVHDLAATLRLPDDVAAMVRHTGYLAHGRGGHVTTPPAGDPTPPEQPYVLCLVGGGQDGHLLADTVARTPLPAGHRAVLVTGPCMPVAQRQRLQDLAAHRPDLDVHSFVGDTRPLVAGAAAVVSMGGYNSVCELLTAGRPTLVVPRTSPRREQLVRAEGLAPHTGLDHVRAEHATPALLAGWLDRAVRRAATPHDLDLDGLGRLPRLVDDLLAPTLAEETSRATA</sequence>
<dbReference type="Proteomes" id="UP000468687">
    <property type="component" value="Unassembled WGS sequence"/>
</dbReference>
<name>A0A6P0HH17_9ACTN</name>
<dbReference type="EMBL" id="JAAGXA010000003">
    <property type="protein sequence ID" value="NEN77928.1"/>
    <property type="molecule type" value="Genomic_DNA"/>
</dbReference>
<dbReference type="AlphaFoldDB" id="A0A6P0HH17"/>
<evidence type="ECO:0000313" key="3">
    <source>
        <dbReference type="Proteomes" id="UP000468687"/>
    </source>
</evidence>
<dbReference type="GO" id="GO:0016758">
    <property type="term" value="F:hexosyltransferase activity"/>
    <property type="evidence" value="ECO:0007669"/>
    <property type="project" value="InterPro"/>
</dbReference>
<keyword evidence="3" id="KW-1185">Reference proteome</keyword>
<dbReference type="Pfam" id="PF04101">
    <property type="entry name" value="Glyco_tran_28_C"/>
    <property type="match status" value="1"/>
</dbReference>
<evidence type="ECO:0000259" key="1">
    <source>
        <dbReference type="Pfam" id="PF04101"/>
    </source>
</evidence>
<dbReference type="SUPFAM" id="SSF53756">
    <property type="entry name" value="UDP-Glycosyltransferase/glycogen phosphorylase"/>
    <property type="match status" value="1"/>
</dbReference>
<proteinExistence type="predicted"/>
<dbReference type="RefSeq" id="WP_163771277.1">
    <property type="nucleotide sequence ID" value="NZ_JAAGXA010000003.1"/>
</dbReference>
<gene>
    <name evidence="2" type="ORF">G3T38_06525</name>
</gene>
<feature type="domain" description="Glycosyl transferase family 28 C-terminal" evidence="1">
    <location>
        <begin position="258"/>
        <end position="364"/>
    </location>
</feature>
<protein>
    <submittedName>
        <fullName evidence="2">Glycosyl transferase family 28</fullName>
    </submittedName>
</protein>
<keyword evidence="2" id="KW-0808">Transferase</keyword>